<feature type="transmembrane region" description="Helical" evidence="1">
    <location>
        <begin position="93"/>
        <end position="118"/>
    </location>
</feature>
<accession>A0A5C8KSB0</accession>
<feature type="transmembrane region" description="Helical" evidence="1">
    <location>
        <begin position="9"/>
        <end position="29"/>
    </location>
</feature>
<proteinExistence type="predicted"/>
<protein>
    <submittedName>
        <fullName evidence="2">Uncharacterized protein</fullName>
    </submittedName>
</protein>
<reference evidence="2 3" key="1">
    <citation type="submission" date="2019-08" db="EMBL/GenBank/DDBJ databases">
        <authorList>
            <person name="Karlyshev A.V."/>
        </authorList>
    </citation>
    <scope>NUCLEOTIDE SEQUENCE [LARGE SCALE GENOMIC DNA]</scope>
    <source>
        <strain evidence="2 3">Alg18-2.2</strain>
    </source>
</reference>
<organism evidence="2 3">
    <name type="scientific">Alkalisalibacterium limincola</name>
    <dbReference type="NCBI Taxonomy" id="2699169"/>
    <lineage>
        <taxon>Bacteria</taxon>
        <taxon>Pseudomonadati</taxon>
        <taxon>Pseudomonadota</taxon>
        <taxon>Gammaproteobacteria</taxon>
        <taxon>Lysobacterales</taxon>
        <taxon>Lysobacteraceae</taxon>
        <taxon>Alkalisalibacterium</taxon>
    </lineage>
</organism>
<gene>
    <name evidence="2" type="ORF">FU658_08815</name>
</gene>
<dbReference type="OrthoDB" id="278870at2"/>
<dbReference type="PROSITE" id="PS51257">
    <property type="entry name" value="PROKAR_LIPOPROTEIN"/>
    <property type="match status" value="1"/>
</dbReference>
<dbReference type="AlphaFoldDB" id="A0A5C8KSB0"/>
<keyword evidence="3" id="KW-1185">Reference proteome</keyword>
<evidence type="ECO:0000313" key="2">
    <source>
        <dbReference type="EMBL" id="TXK62324.1"/>
    </source>
</evidence>
<dbReference type="Proteomes" id="UP000321248">
    <property type="component" value="Unassembled WGS sequence"/>
</dbReference>
<sequence length="124" mass="13515">MAFANNRSLVGVITAMIIWAAWFVLVYALTGVGCDAGWHTRRFAGINHLSLWMLASTAVAVALMAWCAWRGWVGWRENNPSGDGREAGQRQRFLGMVMLILALLAIAGTLMIALPILLLDPCAT</sequence>
<dbReference type="RefSeq" id="WP_147891743.1">
    <property type="nucleotide sequence ID" value="NZ_VRTS01000005.1"/>
</dbReference>
<keyword evidence="1" id="KW-1133">Transmembrane helix</keyword>
<feature type="transmembrane region" description="Helical" evidence="1">
    <location>
        <begin position="49"/>
        <end position="72"/>
    </location>
</feature>
<comment type="caution">
    <text evidence="2">The sequence shown here is derived from an EMBL/GenBank/DDBJ whole genome shotgun (WGS) entry which is preliminary data.</text>
</comment>
<keyword evidence="1" id="KW-0812">Transmembrane</keyword>
<dbReference type="EMBL" id="VRTS01000005">
    <property type="protein sequence ID" value="TXK62324.1"/>
    <property type="molecule type" value="Genomic_DNA"/>
</dbReference>
<evidence type="ECO:0000313" key="3">
    <source>
        <dbReference type="Proteomes" id="UP000321248"/>
    </source>
</evidence>
<name>A0A5C8KSB0_9GAMM</name>
<evidence type="ECO:0000256" key="1">
    <source>
        <dbReference type="SAM" id="Phobius"/>
    </source>
</evidence>
<keyword evidence="1" id="KW-0472">Membrane</keyword>